<organism evidence="2 3">
    <name type="scientific">Romanomermis culicivorax</name>
    <name type="common">Nematode worm</name>
    <dbReference type="NCBI Taxonomy" id="13658"/>
    <lineage>
        <taxon>Eukaryota</taxon>
        <taxon>Metazoa</taxon>
        <taxon>Ecdysozoa</taxon>
        <taxon>Nematoda</taxon>
        <taxon>Enoplea</taxon>
        <taxon>Dorylaimia</taxon>
        <taxon>Mermithida</taxon>
        <taxon>Mermithoidea</taxon>
        <taxon>Mermithidae</taxon>
        <taxon>Romanomermis</taxon>
    </lineage>
</organism>
<dbReference type="AlphaFoldDB" id="A0A915ITI1"/>
<name>A0A915ITI1_ROMCU</name>
<feature type="region of interest" description="Disordered" evidence="1">
    <location>
        <begin position="86"/>
        <end position="138"/>
    </location>
</feature>
<evidence type="ECO:0000313" key="2">
    <source>
        <dbReference type="Proteomes" id="UP000887565"/>
    </source>
</evidence>
<accession>A0A915ITI1</accession>
<reference evidence="3" key="1">
    <citation type="submission" date="2022-11" db="UniProtKB">
        <authorList>
            <consortium name="WormBaseParasite"/>
        </authorList>
    </citation>
    <scope>IDENTIFICATION</scope>
</reference>
<feature type="compositionally biased region" description="Polar residues" evidence="1">
    <location>
        <begin position="106"/>
        <end position="118"/>
    </location>
</feature>
<feature type="compositionally biased region" description="Polar residues" evidence="1">
    <location>
        <begin position="86"/>
        <end position="98"/>
    </location>
</feature>
<keyword evidence="2" id="KW-1185">Reference proteome</keyword>
<dbReference type="WBParaSite" id="nRc.2.0.1.t17499-RA">
    <property type="protein sequence ID" value="nRc.2.0.1.t17499-RA"/>
    <property type="gene ID" value="nRc.2.0.1.g17499"/>
</dbReference>
<feature type="region of interest" description="Disordered" evidence="1">
    <location>
        <begin position="1"/>
        <end position="62"/>
    </location>
</feature>
<sequence length="312" mass="33251">LPNPPPQHHQQQPLHYSQSLGYGQSSSTSAAMSTGFHPTGVNSDLGSLSGIGGPTVSHQQRHSIQLPVQYAQGHFAGVATTGNPSLYSFPGSQSSSPGYQADSPHSGPNSPATTANSESPSNASQQGQSSPGSPYYSLPAQLQNINIEASDFQPQQSVYISGDGSGQQQLQFRVPVNPNSTNQYQQMNCSTQYQIRTNMVTPPPYQPPNNKIAQQQPCEIYGQIQPPLPSPNSGKIPNIILTGPCDTNAASTSVTFVDPAVAMLSSNLRLTLDPSDLESLQVLSNEHDLIDADTEDALRGDRIFASFEYNGK</sequence>
<protein>
    <submittedName>
        <fullName evidence="3">Uncharacterized protein</fullName>
    </submittedName>
</protein>
<feature type="compositionally biased region" description="Low complexity" evidence="1">
    <location>
        <begin position="8"/>
        <end position="29"/>
    </location>
</feature>
<feature type="compositionally biased region" description="Low complexity" evidence="1">
    <location>
        <begin position="119"/>
        <end position="137"/>
    </location>
</feature>
<evidence type="ECO:0000313" key="3">
    <source>
        <dbReference type="WBParaSite" id="nRc.2.0.1.t17499-RA"/>
    </source>
</evidence>
<proteinExistence type="predicted"/>
<dbReference type="Proteomes" id="UP000887565">
    <property type="component" value="Unplaced"/>
</dbReference>
<evidence type="ECO:0000256" key="1">
    <source>
        <dbReference type="SAM" id="MobiDB-lite"/>
    </source>
</evidence>